<organism evidence="1 2">
    <name type="scientific">Podospora didyma</name>
    <dbReference type="NCBI Taxonomy" id="330526"/>
    <lineage>
        <taxon>Eukaryota</taxon>
        <taxon>Fungi</taxon>
        <taxon>Dikarya</taxon>
        <taxon>Ascomycota</taxon>
        <taxon>Pezizomycotina</taxon>
        <taxon>Sordariomycetes</taxon>
        <taxon>Sordariomycetidae</taxon>
        <taxon>Sordariales</taxon>
        <taxon>Podosporaceae</taxon>
        <taxon>Podospora</taxon>
    </lineage>
</organism>
<evidence type="ECO:0000313" key="2">
    <source>
        <dbReference type="Proteomes" id="UP001285441"/>
    </source>
</evidence>
<proteinExistence type="predicted"/>
<reference evidence="1" key="2">
    <citation type="submission" date="2023-06" db="EMBL/GenBank/DDBJ databases">
        <authorList>
            <consortium name="Lawrence Berkeley National Laboratory"/>
            <person name="Haridas S."/>
            <person name="Hensen N."/>
            <person name="Bonometti L."/>
            <person name="Westerberg I."/>
            <person name="Brannstrom I.O."/>
            <person name="Guillou S."/>
            <person name="Cros-Aarteil S."/>
            <person name="Calhoun S."/>
            <person name="Kuo A."/>
            <person name="Mondo S."/>
            <person name="Pangilinan J."/>
            <person name="Riley R."/>
            <person name="LaButti K."/>
            <person name="Andreopoulos B."/>
            <person name="Lipzen A."/>
            <person name="Chen C."/>
            <person name="Yanf M."/>
            <person name="Daum C."/>
            <person name="Ng V."/>
            <person name="Clum A."/>
            <person name="Steindorff A."/>
            <person name="Ohm R."/>
            <person name="Martin F."/>
            <person name="Silar P."/>
            <person name="Natvig D."/>
            <person name="Lalanne C."/>
            <person name="Gautier V."/>
            <person name="Ament-velasquez S.L."/>
            <person name="Kruys A."/>
            <person name="Hutchinson M.I."/>
            <person name="Powell A.J."/>
            <person name="Barry K."/>
            <person name="Miller A.N."/>
            <person name="Grigoriev I.V."/>
            <person name="Debuchy R."/>
            <person name="Gladieux P."/>
            <person name="Thoren M.H."/>
            <person name="Johannesson H."/>
        </authorList>
    </citation>
    <scope>NUCLEOTIDE SEQUENCE</scope>
    <source>
        <strain evidence="1">CBS 232.78</strain>
    </source>
</reference>
<protein>
    <submittedName>
        <fullName evidence="1">Cupin, RmlC-type</fullName>
    </submittedName>
</protein>
<dbReference type="AlphaFoldDB" id="A0AAE0KDF7"/>
<dbReference type="Proteomes" id="UP001285441">
    <property type="component" value="Unassembled WGS sequence"/>
</dbReference>
<gene>
    <name evidence="1" type="ORF">B0H63DRAFT_253158</name>
</gene>
<evidence type="ECO:0000313" key="1">
    <source>
        <dbReference type="EMBL" id="KAK3374574.1"/>
    </source>
</evidence>
<dbReference type="InterPro" id="IPR011051">
    <property type="entry name" value="RmlC_Cupin_sf"/>
</dbReference>
<accession>A0AAE0KDF7</accession>
<reference evidence="1" key="1">
    <citation type="journal article" date="2023" name="Mol. Phylogenet. Evol.">
        <title>Genome-scale phylogeny and comparative genomics of the fungal order Sordariales.</title>
        <authorList>
            <person name="Hensen N."/>
            <person name="Bonometti L."/>
            <person name="Westerberg I."/>
            <person name="Brannstrom I.O."/>
            <person name="Guillou S."/>
            <person name="Cros-Aarteil S."/>
            <person name="Calhoun S."/>
            <person name="Haridas S."/>
            <person name="Kuo A."/>
            <person name="Mondo S."/>
            <person name="Pangilinan J."/>
            <person name="Riley R."/>
            <person name="LaButti K."/>
            <person name="Andreopoulos B."/>
            <person name="Lipzen A."/>
            <person name="Chen C."/>
            <person name="Yan M."/>
            <person name="Daum C."/>
            <person name="Ng V."/>
            <person name="Clum A."/>
            <person name="Steindorff A."/>
            <person name="Ohm R.A."/>
            <person name="Martin F."/>
            <person name="Silar P."/>
            <person name="Natvig D.O."/>
            <person name="Lalanne C."/>
            <person name="Gautier V."/>
            <person name="Ament-Velasquez S.L."/>
            <person name="Kruys A."/>
            <person name="Hutchinson M.I."/>
            <person name="Powell A.J."/>
            <person name="Barry K."/>
            <person name="Miller A.N."/>
            <person name="Grigoriev I.V."/>
            <person name="Debuchy R."/>
            <person name="Gladieux P."/>
            <person name="Hiltunen Thoren M."/>
            <person name="Johannesson H."/>
        </authorList>
    </citation>
    <scope>NUCLEOTIDE SEQUENCE</scope>
    <source>
        <strain evidence="1">CBS 232.78</strain>
    </source>
</reference>
<dbReference type="EMBL" id="JAULSW010000007">
    <property type="protein sequence ID" value="KAK3374574.1"/>
    <property type="molecule type" value="Genomic_DNA"/>
</dbReference>
<sequence>MSDSEIPSIITRPFPNAVTYDLSTPNQVTITLPLKSIWSSGLHWHETHTEYLRLVKGKIRVRLGDETSIIHASPQAIEIRIDRKVWHEWSRVPPDNEDGSGEEDDEDVVVIERTDPADGAKAIFFWNLNGVILKAQRSVKPSLLPPWLFGVLMECWVTLNLFTIFATLDNVPVLLGVRDGMLKRRRSSVVAVHSWTDWLLMWVEWTWAHATLKVALTVARLVGAEPVSKEFTPLREYNDWMALNRDKKKGL</sequence>
<comment type="caution">
    <text evidence="1">The sequence shown here is derived from an EMBL/GenBank/DDBJ whole genome shotgun (WGS) entry which is preliminary data.</text>
</comment>
<name>A0AAE0KDF7_9PEZI</name>
<dbReference type="SUPFAM" id="SSF51182">
    <property type="entry name" value="RmlC-like cupins"/>
    <property type="match status" value="1"/>
</dbReference>
<keyword evidence="2" id="KW-1185">Reference proteome</keyword>